<dbReference type="Proteomes" id="UP000075398">
    <property type="component" value="Unassembled WGS sequence"/>
</dbReference>
<dbReference type="InterPro" id="IPR031009">
    <property type="entry name" value="Tcm_partner"/>
</dbReference>
<protein>
    <recommendedName>
        <fullName evidence="3">Three-Cys-motif partner protein TcmP</fullName>
    </recommendedName>
</protein>
<comment type="caution">
    <text evidence="1">The sequence shown here is derived from an EMBL/GenBank/DDBJ whole genome shotgun (WGS) entry which is preliminary data.</text>
</comment>
<sequence length="262" mass="30646">MPIENNVGYSKESSTKQEGLRAMLAYQIGVCKYITKRYNTKYVYIDTNAGPGYVPKSHLDGSPIIFIKMAEHIGISYNAYCIEKTKKNVTLLEQYIGNQRIAHGNCYIYRGNNEMILPQVCNQIKDGSYGLVYHDQTKVPNFKMLQTMFNDYRFRHIDCLIRVPATAIKRVRSRYTEKETLVEELEKINKTHWTIRKLNPSDRWQWTFLFGTNWKDVKNYKSKGFYRIDSEIGKNILKYANLTAKEKAIYKKSGQQTLEMVL</sequence>
<dbReference type="EMBL" id="LNGC01000202">
    <property type="protein sequence ID" value="KYC46432.1"/>
    <property type="molecule type" value="Genomic_DNA"/>
</dbReference>
<evidence type="ECO:0000313" key="1">
    <source>
        <dbReference type="EMBL" id="KYC46432.1"/>
    </source>
</evidence>
<name>A0A150INK5_9EURY</name>
<dbReference type="NCBIfam" id="TIGR04474">
    <property type="entry name" value="tcm_partner"/>
    <property type="match status" value="1"/>
</dbReference>
<organism evidence="1 2">
    <name type="scientific">Candidatus Methanofastidiosum methylothiophilum</name>
    <dbReference type="NCBI Taxonomy" id="1705564"/>
    <lineage>
        <taxon>Archaea</taxon>
        <taxon>Methanobacteriati</taxon>
        <taxon>Methanobacteriota</taxon>
        <taxon>Stenosarchaea group</taxon>
        <taxon>Candidatus Methanofastidiosia</taxon>
        <taxon>Candidatus Methanofastidiosales</taxon>
        <taxon>Candidatus Methanofastidiosaceae</taxon>
        <taxon>Candidatus Methanofastidiosum</taxon>
    </lineage>
</organism>
<gene>
    <name evidence="1" type="ORF">AMQ22_02141</name>
</gene>
<reference evidence="1 2" key="1">
    <citation type="journal article" date="2016" name="ISME J.">
        <title>Chasing the elusive Euryarchaeota class WSA2: genomes reveal a uniquely fastidious methyl-reducing methanogen.</title>
        <authorList>
            <person name="Nobu M.K."/>
            <person name="Narihiro T."/>
            <person name="Kuroda K."/>
            <person name="Mei R."/>
            <person name="Liu W.T."/>
        </authorList>
    </citation>
    <scope>NUCLEOTIDE SEQUENCE [LARGE SCALE GENOMIC DNA]</scope>
    <source>
        <strain evidence="1">U1lsi0528_Bin055</strain>
    </source>
</reference>
<evidence type="ECO:0008006" key="3">
    <source>
        <dbReference type="Google" id="ProtNLM"/>
    </source>
</evidence>
<accession>A0A150INK5</accession>
<evidence type="ECO:0000313" key="2">
    <source>
        <dbReference type="Proteomes" id="UP000075398"/>
    </source>
</evidence>
<dbReference type="AlphaFoldDB" id="A0A150INK5"/>
<proteinExistence type="predicted"/>